<dbReference type="AlphaFoldDB" id="H3AB45"/>
<dbReference type="FunCoup" id="H3AB45">
    <property type="interactions" value="1612"/>
</dbReference>
<dbReference type="HOGENOM" id="CLU_009019_0_0_1"/>
<dbReference type="OMA" id="HSNCQNK"/>
<feature type="compositionally biased region" description="Basic and acidic residues" evidence="2">
    <location>
        <begin position="330"/>
        <end position="343"/>
    </location>
</feature>
<dbReference type="PANTHER" id="PTHR16124:SF3">
    <property type="entry name" value="MIS18-BINDING PROTEIN 1"/>
    <property type="match status" value="1"/>
</dbReference>
<feature type="compositionally biased region" description="Basic and acidic residues" evidence="2">
    <location>
        <begin position="350"/>
        <end position="366"/>
    </location>
</feature>
<keyword evidence="5" id="KW-1185">Reference proteome</keyword>
<dbReference type="EMBL" id="AFYH01041574">
    <property type="status" value="NOT_ANNOTATED_CDS"/>
    <property type="molecule type" value="Genomic_DNA"/>
</dbReference>
<dbReference type="Gene3D" id="1.10.10.60">
    <property type="entry name" value="Homeodomain-like"/>
    <property type="match status" value="1"/>
</dbReference>
<feature type="coiled-coil region" evidence="1">
    <location>
        <begin position="426"/>
        <end position="453"/>
    </location>
</feature>
<evidence type="ECO:0000256" key="1">
    <source>
        <dbReference type="SAM" id="Coils"/>
    </source>
</evidence>
<dbReference type="EMBL" id="AFYH01041573">
    <property type="status" value="NOT_ANNOTATED_CDS"/>
    <property type="molecule type" value="Genomic_DNA"/>
</dbReference>
<accession>H3AB45</accession>
<dbReference type="PANTHER" id="PTHR16124">
    <property type="entry name" value="MIS18-BINDING PROTEIN 1"/>
    <property type="match status" value="1"/>
</dbReference>
<dbReference type="GeneTree" id="ENSGT00390000007395"/>
<name>H3AB45_LATCH</name>
<dbReference type="eggNOG" id="ENOG502QRUS">
    <property type="taxonomic scope" value="Eukaryota"/>
</dbReference>
<dbReference type="InParanoid" id="H3AB45"/>
<dbReference type="STRING" id="7897.ENSLACP00000006866"/>
<dbReference type="InterPro" id="IPR015216">
    <property type="entry name" value="SANTA"/>
</dbReference>
<dbReference type="GO" id="GO:0000775">
    <property type="term" value="C:chromosome, centromeric region"/>
    <property type="evidence" value="ECO:0007669"/>
    <property type="project" value="TreeGrafter"/>
</dbReference>
<organism evidence="4 5">
    <name type="scientific">Latimeria chalumnae</name>
    <name type="common">Coelacanth</name>
    <dbReference type="NCBI Taxonomy" id="7897"/>
    <lineage>
        <taxon>Eukaryota</taxon>
        <taxon>Metazoa</taxon>
        <taxon>Chordata</taxon>
        <taxon>Craniata</taxon>
        <taxon>Vertebrata</taxon>
        <taxon>Euteleostomi</taxon>
        <taxon>Coelacanthiformes</taxon>
        <taxon>Coelacanthidae</taxon>
        <taxon>Latimeria</taxon>
    </lineage>
</organism>
<dbReference type="EMBL" id="AFYH01041572">
    <property type="status" value="NOT_ANNOTATED_CDS"/>
    <property type="molecule type" value="Genomic_DNA"/>
</dbReference>
<feature type="region of interest" description="Disordered" evidence="2">
    <location>
        <begin position="705"/>
        <end position="745"/>
    </location>
</feature>
<evidence type="ECO:0000313" key="4">
    <source>
        <dbReference type="Ensembl" id="ENSLACP00000006866.1"/>
    </source>
</evidence>
<reference evidence="4" key="3">
    <citation type="submission" date="2025-09" db="UniProtKB">
        <authorList>
            <consortium name="Ensembl"/>
        </authorList>
    </citation>
    <scope>IDENTIFICATION</scope>
</reference>
<proteinExistence type="predicted"/>
<feature type="domain" description="SANTA" evidence="3">
    <location>
        <begin position="3"/>
        <end position="89"/>
    </location>
</feature>
<dbReference type="Pfam" id="PF09133">
    <property type="entry name" value="SANTA"/>
    <property type="match status" value="1"/>
</dbReference>
<evidence type="ECO:0000259" key="3">
    <source>
        <dbReference type="Pfam" id="PF09133"/>
    </source>
</evidence>
<protein>
    <recommendedName>
        <fullName evidence="3">SANTA domain-containing protein</fullName>
    </recommendedName>
</protein>
<feature type="region of interest" description="Disordered" evidence="2">
    <location>
        <begin position="300"/>
        <end position="366"/>
    </location>
</feature>
<dbReference type="SUPFAM" id="SSF46689">
    <property type="entry name" value="Homeodomain-like"/>
    <property type="match status" value="1"/>
</dbReference>
<reference evidence="5" key="1">
    <citation type="submission" date="2011-08" db="EMBL/GenBank/DDBJ databases">
        <title>The draft genome of Latimeria chalumnae.</title>
        <authorList>
            <person name="Di Palma F."/>
            <person name="Alfoldi J."/>
            <person name="Johnson J."/>
            <person name="Berlin A."/>
            <person name="Gnerre S."/>
            <person name="Jaffe D."/>
            <person name="MacCallum I."/>
            <person name="Young S."/>
            <person name="Walker B.J."/>
            <person name="Lander E."/>
            <person name="Lindblad-Toh K."/>
        </authorList>
    </citation>
    <scope>NUCLEOTIDE SEQUENCE [LARGE SCALE GENOMIC DNA]</scope>
    <source>
        <strain evidence="5">Wild caught</strain>
    </source>
</reference>
<dbReference type="InterPro" id="IPR009057">
    <property type="entry name" value="Homeodomain-like_sf"/>
</dbReference>
<dbReference type="EMBL" id="AFYH01041575">
    <property type="status" value="NOT_ANNOTATED_CDS"/>
    <property type="molecule type" value="Genomic_DNA"/>
</dbReference>
<sequence>KMISLSNWILKVINENTGVCVEGKRLDLDDYYWHSSMIVERVAYNQVTTVTGNLYHLSGYIDAFTMKETGFSQSFIRKFSSGFPRDWKKRINEELDELRSHFCNRKKTTYSKKADRQASKAIDKTIKNRHNVKRSSVRTPRLAGTHSFSQLNLTVLTTPEEKVVTNLLTSRSGRPIIPPLEYWRGQRIVIDHASDDDLECIPDSETCKVKVISLLNKFPKVGRRFKKKKKKKRKKHTFKQLKTSLWALTYSEESSTEYWEEKNQGCKKKTLVLLTPMSTYEKMKDRCKKYNLTFSGFEQKEKTGTREKSASKTSNNSETRETREHKNKSLRKETVLHNDRDGLKNQVKAVRPEKRASTEVQHQEKDLPMGKHFSNHQKQVSSASCKQSLRETDLRSVGSSTHSVHMLQELDESLSDSSVNYRQPVIRKTKKSLNQLKKSEAEEEQLHKRHRKRETIFSLKVQDVASKTTSAVKASGTDQLRGPESSESFSDNIKEVKWTVKELDSLHRAVASFPKHKSGFWLDVAMTVGTHSAMECQQKYIEEHQAKGSKEISSKKKHRTSEKNKKAGWEDYKSPVKISAGVGTLKRKQQMWDFLDQMPKDDHDDIFSTSPFQSKKIKLPTFRGSQEDDVFQLPETNPITPPSAVFPLVKTPQCNHISPGMLGSINRNNNDRYVYKLQKGRKGGSLKTWANVKVKSSSTDFVTPSVKRTLPSHKGSTETSVIGKLFKPEEPVTSEEEDEDYYFSD</sequence>
<feature type="compositionally biased region" description="Acidic residues" evidence="2">
    <location>
        <begin position="732"/>
        <end position="745"/>
    </location>
</feature>
<feature type="compositionally biased region" description="Basic and acidic residues" evidence="2">
    <location>
        <begin position="545"/>
        <end position="554"/>
    </location>
</feature>
<keyword evidence="1" id="KW-0175">Coiled coil</keyword>
<evidence type="ECO:0000313" key="5">
    <source>
        <dbReference type="Proteomes" id="UP000008672"/>
    </source>
</evidence>
<reference evidence="4" key="2">
    <citation type="submission" date="2025-08" db="UniProtKB">
        <authorList>
            <consortium name="Ensembl"/>
        </authorList>
    </citation>
    <scope>IDENTIFICATION</scope>
</reference>
<feature type="region of interest" description="Disordered" evidence="2">
    <location>
        <begin position="545"/>
        <end position="568"/>
    </location>
</feature>
<evidence type="ECO:0000256" key="2">
    <source>
        <dbReference type="SAM" id="MobiDB-lite"/>
    </source>
</evidence>
<dbReference type="Ensembl" id="ENSLACT00000006925.1">
    <property type="protein sequence ID" value="ENSLACP00000006866.1"/>
    <property type="gene ID" value="ENSLACG00000006096.1"/>
</dbReference>
<dbReference type="Bgee" id="ENSLACG00000006096">
    <property type="expression patterns" value="Expressed in post-anal tail muscle"/>
</dbReference>
<dbReference type="Proteomes" id="UP000008672">
    <property type="component" value="Unassembled WGS sequence"/>
</dbReference>
<feature type="compositionally biased region" description="Basic and acidic residues" evidence="2">
    <location>
        <begin position="300"/>
        <end position="310"/>
    </location>
</feature>
<dbReference type="InterPro" id="IPR039110">
    <property type="entry name" value="KNL2-like"/>
</dbReference>